<evidence type="ECO:0000313" key="10">
    <source>
        <dbReference type="Proteomes" id="UP000278036"/>
    </source>
</evidence>
<dbReference type="Proteomes" id="UP000274097">
    <property type="component" value="Unassembled WGS sequence"/>
</dbReference>
<protein>
    <submittedName>
        <fullName evidence="7">Nitroreductase</fullName>
    </submittedName>
</protein>
<dbReference type="CDD" id="cd02136">
    <property type="entry name" value="PnbA_NfnB-like"/>
    <property type="match status" value="1"/>
</dbReference>
<dbReference type="Proteomes" id="UP000278036">
    <property type="component" value="Unassembled WGS sequence"/>
</dbReference>
<keyword evidence="5" id="KW-0560">Oxidoreductase</keyword>
<keyword evidence="4" id="KW-0288">FMN</keyword>
<evidence type="ECO:0000259" key="6">
    <source>
        <dbReference type="Pfam" id="PF00881"/>
    </source>
</evidence>
<comment type="caution">
    <text evidence="7">The sequence shown here is derived from an EMBL/GenBank/DDBJ whole genome shotgun (WGS) entry which is preliminary data.</text>
</comment>
<evidence type="ECO:0000256" key="4">
    <source>
        <dbReference type="ARBA" id="ARBA00022643"/>
    </source>
</evidence>
<keyword evidence="9" id="KW-1185">Reference proteome</keyword>
<evidence type="ECO:0000256" key="2">
    <source>
        <dbReference type="ARBA" id="ARBA00007118"/>
    </source>
</evidence>
<dbReference type="EMBL" id="RFLX01000006">
    <property type="protein sequence ID" value="RMI25072.1"/>
    <property type="molecule type" value="Genomic_DNA"/>
</dbReference>
<organism evidence="7 10">
    <name type="scientific">Teichococcus wenyumeiae</name>
    <dbReference type="NCBI Taxonomy" id="2478470"/>
    <lineage>
        <taxon>Bacteria</taxon>
        <taxon>Pseudomonadati</taxon>
        <taxon>Pseudomonadota</taxon>
        <taxon>Alphaproteobacteria</taxon>
        <taxon>Acetobacterales</taxon>
        <taxon>Roseomonadaceae</taxon>
        <taxon>Roseomonas</taxon>
    </lineage>
</organism>
<dbReference type="PANTHER" id="PTHR43673">
    <property type="entry name" value="NAD(P)H NITROREDUCTASE YDGI-RELATED"/>
    <property type="match status" value="1"/>
</dbReference>
<evidence type="ECO:0000256" key="3">
    <source>
        <dbReference type="ARBA" id="ARBA00022630"/>
    </source>
</evidence>
<evidence type="ECO:0000256" key="5">
    <source>
        <dbReference type="ARBA" id="ARBA00023002"/>
    </source>
</evidence>
<evidence type="ECO:0000313" key="8">
    <source>
        <dbReference type="EMBL" id="RMI25072.1"/>
    </source>
</evidence>
<evidence type="ECO:0000256" key="1">
    <source>
        <dbReference type="ARBA" id="ARBA00001917"/>
    </source>
</evidence>
<dbReference type="OrthoDB" id="9802510at2"/>
<accession>A0A3A9JGX9</accession>
<dbReference type="Pfam" id="PF00881">
    <property type="entry name" value="Nitroreductase"/>
    <property type="match status" value="1"/>
</dbReference>
<dbReference type="PANTHER" id="PTHR43673:SF2">
    <property type="entry name" value="NITROREDUCTASE"/>
    <property type="match status" value="1"/>
</dbReference>
<proteinExistence type="inferred from homology"/>
<feature type="domain" description="Nitroreductase" evidence="6">
    <location>
        <begin position="31"/>
        <end position="219"/>
    </location>
</feature>
<dbReference type="GO" id="GO:0016491">
    <property type="term" value="F:oxidoreductase activity"/>
    <property type="evidence" value="ECO:0007669"/>
    <property type="project" value="UniProtKB-KW"/>
</dbReference>
<dbReference type="InParanoid" id="A0A3A9JGX9"/>
<gene>
    <name evidence="7" type="ORF">D6Z83_03090</name>
    <name evidence="8" type="ORF">EBE87_10680</name>
</gene>
<dbReference type="EMBL" id="RAQU01000012">
    <property type="protein sequence ID" value="RKK05620.1"/>
    <property type="molecule type" value="Genomic_DNA"/>
</dbReference>
<comment type="cofactor">
    <cofactor evidence="1">
        <name>FMN</name>
        <dbReference type="ChEBI" id="CHEBI:58210"/>
    </cofactor>
</comment>
<evidence type="ECO:0000313" key="7">
    <source>
        <dbReference type="EMBL" id="RKK05620.1"/>
    </source>
</evidence>
<dbReference type="Gene3D" id="3.40.109.10">
    <property type="entry name" value="NADH Oxidase"/>
    <property type="match status" value="1"/>
</dbReference>
<dbReference type="InterPro" id="IPR000415">
    <property type="entry name" value="Nitroreductase-like"/>
</dbReference>
<name>A0A3A9JGX9_9PROT</name>
<reference evidence="7 10" key="1">
    <citation type="submission" date="2018-09" db="EMBL/GenBank/DDBJ databases">
        <title>Roseomonas sp. nov., isolated from feces of Tibetan antelopes in the Qinghai-Tibet plateau, China.</title>
        <authorList>
            <person name="Tian Z."/>
        </authorList>
    </citation>
    <scope>NUCLEOTIDE SEQUENCE [LARGE SCALE GENOMIC DNA]</scope>
    <source>
        <strain evidence="8 9">Z23</strain>
        <strain evidence="7 10">Z24</strain>
    </source>
</reference>
<dbReference type="AlphaFoldDB" id="A0A3A9JGX9"/>
<sequence>MPDSTTSTAGPAAASVLPAGAAGAVEAALHARRSVRAFLPQPVEPALVERLLAAAARAPSGTNMQPWRVHVVTGAARDRLCDALVEAHLAGQGEADPDYAYYPPQFFEPYLSRRRKLGWDLYGLLGIGKGDKERMRQQHGRNFRFFDAPVGMIMTIDRRLEIGSWLDYGMFLQGLATAAVAHGLGTCPQAAFAEHHRTIRRLLPIGEGEVVVCGMALGYPDWNAPENRLVTERVPVADFTTFHTD</sequence>
<dbReference type="RefSeq" id="WP_120636869.1">
    <property type="nucleotide sequence ID" value="NZ_RAQU01000012.1"/>
</dbReference>
<dbReference type="InterPro" id="IPR029479">
    <property type="entry name" value="Nitroreductase"/>
</dbReference>
<evidence type="ECO:0000313" key="9">
    <source>
        <dbReference type="Proteomes" id="UP000274097"/>
    </source>
</evidence>
<keyword evidence="3" id="KW-0285">Flavoprotein</keyword>
<dbReference type="SUPFAM" id="SSF55469">
    <property type="entry name" value="FMN-dependent nitroreductase-like"/>
    <property type="match status" value="1"/>
</dbReference>
<comment type="similarity">
    <text evidence="2">Belongs to the nitroreductase family.</text>
</comment>